<proteinExistence type="predicted"/>
<dbReference type="CDD" id="cd01836">
    <property type="entry name" value="FeeA_FeeB_like"/>
    <property type="match status" value="1"/>
</dbReference>
<dbReference type="InterPro" id="IPR036514">
    <property type="entry name" value="SGNH_hydro_sf"/>
</dbReference>
<accession>A0A432XHX6</accession>
<dbReference type="EMBL" id="PIPU01000002">
    <property type="protein sequence ID" value="RUO48359.1"/>
    <property type="molecule type" value="Genomic_DNA"/>
</dbReference>
<keyword evidence="2" id="KW-0378">Hydrolase</keyword>
<gene>
    <name evidence="2" type="ORF">CWE24_06135</name>
</gene>
<organism evidence="2 3">
    <name type="scientific">Pseudidiomarina donghaiensis</name>
    <dbReference type="NCBI Taxonomy" id="519452"/>
    <lineage>
        <taxon>Bacteria</taxon>
        <taxon>Pseudomonadati</taxon>
        <taxon>Pseudomonadota</taxon>
        <taxon>Gammaproteobacteria</taxon>
        <taxon>Alteromonadales</taxon>
        <taxon>Idiomarinaceae</taxon>
        <taxon>Pseudidiomarina</taxon>
    </lineage>
</organism>
<feature type="domain" description="SGNH hydrolase-type esterase" evidence="1">
    <location>
        <begin position="43"/>
        <end position="222"/>
    </location>
</feature>
<dbReference type="STRING" id="519452.SAMN04488139_2215"/>
<name>A0A432XHX6_9GAMM</name>
<dbReference type="RefSeq" id="WP_092841459.1">
    <property type="nucleotide sequence ID" value="NZ_JBLWYH010000006.1"/>
</dbReference>
<dbReference type="GO" id="GO:0016788">
    <property type="term" value="F:hydrolase activity, acting on ester bonds"/>
    <property type="evidence" value="ECO:0007669"/>
    <property type="project" value="UniProtKB-ARBA"/>
</dbReference>
<evidence type="ECO:0000313" key="2">
    <source>
        <dbReference type="EMBL" id="RUO48359.1"/>
    </source>
</evidence>
<keyword evidence="3" id="KW-1185">Reference proteome</keyword>
<dbReference type="Pfam" id="PF13472">
    <property type="entry name" value="Lipase_GDSL_2"/>
    <property type="match status" value="1"/>
</dbReference>
<dbReference type="Proteomes" id="UP000286985">
    <property type="component" value="Unassembled WGS sequence"/>
</dbReference>
<protein>
    <submittedName>
        <fullName evidence="2">SGNH/GDSL hydrolase family protein</fullName>
    </submittedName>
</protein>
<reference evidence="3" key="1">
    <citation type="journal article" date="2018" name="Front. Microbiol.">
        <title>Genome-Based Analysis Reveals the Taxonomy and Diversity of the Family Idiomarinaceae.</title>
        <authorList>
            <person name="Liu Y."/>
            <person name="Lai Q."/>
            <person name="Shao Z."/>
        </authorList>
    </citation>
    <scope>NUCLEOTIDE SEQUENCE [LARGE SCALE GENOMIC DNA]</scope>
    <source>
        <strain evidence="3">908033</strain>
    </source>
</reference>
<dbReference type="InterPro" id="IPR013830">
    <property type="entry name" value="SGNH_hydro"/>
</dbReference>
<comment type="caution">
    <text evidence="2">The sequence shown here is derived from an EMBL/GenBank/DDBJ whole genome shotgun (WGS) entry which is preliminary data.</text>
</comment>
<dbReference type="Gene3D" id="3.40.50.1110">
    <property type="entry name" value="SGNH hydrolase"/>
    <property type="match status" value="1"/>
</dbReference>
<dbReference type="OrthoDB" id="9804395at2"/>
<dbReference type="AlphaFoldDB" id="A0A432XHX6"/>
<dbReference type="SUPFAM" id="SSF52266">
    <property type="entry name" value="SGNH hydrolase"/>
    <property type="match status" value="1"/>
</dbReference>
<sequence>MIILAPLLIWQGKRVRSNTLRLPEAAGEREGVSGNGEPMRLLILGDSAAAGVGCSVQSEALCGRLVNQLGLRYRVHWQLWAKSGLTCAGILKLAKQQPAGVHFDVVVISAGVNDVTKRTTVSQWRADLLKLTNYLQVERGAPRIIFTAVPPMHKFPALPQPLRWFIGQQAKQLNIALWHHCVETNNTEVKSVAAKCDYLTFDFPFEPEYMARDGFHPSSKAAALWADSVLTKLV</sequence>
<evidence type="ECO:0000313" key="3">
    <source>
        <dbReference type="Proteomes" id="UP000286985"/>
    </source>
</evidence>
<evidence type="ECO:0000259" key="1">
    <source>
        <dbReference type="Pfam" id="PF13472"/>
    </source>
</evidence>